<evidence type="ECO:0000313" key="3">
    <source>
        <dbReference type="Proteomes" id="UP001597371"/>
    </source>
</evidence>
<feature type="transmembrane region" description="Helical" evidence="1">
    <location>
        <begin position="80"/>
        <end position="99"/>
    </location>
</feature>
<dbReference type="Proteomes" id="UP001597371">
    <property type="component" value="Unassembled WGS sequence"/>
</dbReference>
<keyword evidence="3" id="KW-1185">Reference proteome</keyword>
<sequence>MSVEPRETKSVPDLIAELMREASELFRTEGRLIRSEISDKITQLQVGGGSIAAGAICLLVALIVLAQALVIALSELIAPGWAALIVGVVIAAIGVMLLLKGKKDLDPANLTPDRTAQQLRKDGQLVKEQTR</sequence>
<dbReference type="EMBL" id="JBHUIJ010000022">
    <property type="protein sequence ID" value="MFD2238875.1"/>
    <property type="molecule type" value="Genomic_DNA"/>
</dbReference>
<protein>
    <submittedName>
        <fullName evidence="2">Phage holin family protein</fullName>
    </submittedName>
</protein>
<dbReference type="RefSeq" id="WP_209737328.1">
    <property type="nucleotide sequence ID" value="NZ_CP072611.1"/>
</dbReference>
<keyword evidence="1" id="KW-0472">Membrane</keyword>
<accession>A0ABW5CNR7</accession>
<evidence type="ECO:0000256" key="1">
    <source>
        <dbReference type="SAM" id="Phobius"/>
    </source>
</evidence>
<organism evidence="2 3">
    <name type="scientific">Aureimonas populi</name>
    <dbReference type="NCBI Taxonomy" id="1701758"/>
    <lineage>
        <taxon>Bacteria</taxon>
        <taxon>Pseudomonadati</taxon>
        <taxon>Pseudomonadota</taxon>
        <taxon>Alphaproteobacteria</taxon>
        <taxon>Hyphomicrobiales</taxon>
        <taxon>Aurantimonadaceae</taxon>
        <taxon>Aureimonas</taxon>
    </lineage>
</organism>
<dbReference type="Pfam" id="PF07332">
    <property type="entry name" value="Phage_holin_3_6"/>
    <property type="match status" value="1"/>
</dbReference>
<evidence type="ECO:0000313" key="2">
    <source>
        <dbReference type="EMBL" id="MFD2238875.1"/>
    </source>
</evidence>
<gene>
    <name evidence="2" type="ORF">ACFSKQ_15580</name>
</gene>
<proteinExistence type="predicted"/>
<feature type="transmembrane region" description="Helical" evidence="1">
    <location>
        <begin position="51"/>
        <end position="74"/>
    </location>
</feature>
<comment type="caution">
    <text evidence="2">The sequence shown here is derived from an EMBL/GenBank/DDBJ whole genome shotgun (WGS) entry which is preliminary data.</text>
</comment>
<dbReference type="InterPro" id="IPR009937">
    <property type="entry name" value="Phage_holin_3_6"/>
</dbReference>
<name>A0ABW5CNR7_9HYPH</name>
<keyword evidence="1" id="KW-1133">Transmembrane helix</keyword>
<reference evidence="3" key="1">
    <citation type="journal article" date="2019" name="Int. J. Syst. Evol. Microbiol.">
        <title>The Global Catalogue of Microorganisms (GCM) 10K type strain sequencing project: providing services to taxonomists for standard genome sequencing and annotation.</title>
        <authorList>
            <consortium name="The Broad Institute Genomics Platform"/>
            <consortium name="The Broad Institute Genome Sequencing Center for Infectious Disease"/>
            <person name="Wu L."/>
            <person name="Ma J."/>
        </authorList>
    </citation>
    <scope>NUCLEOTIDE SEQUENCE [LARGE SCALE GENOMIC DNA]</scope>
    <source>
        <strain evidence="3">ZS-35-S2</strain>
    </source>
</reference>
<keyword evidence="1" id="KW-0812">Transmembrane</keyword>